<dbReference type="CDD" id="cd04433">
    <property type="entry name" value="AFD_class_I"/>
    <property type="match status" value="1"/>
</dbReference>
<evidence type="ECO:0000259" key="2">
    <source>
        <dbReference type="Pfam" id="PF13193"/>
    </source>
</evidence>
<dbReference type="RefSeq" id="WP_316427868.1">
    <property type="nucleotide sequence ID" value="NZ_CP130144.1"/>
</dbReference>
<name>A0AA97APS4_LEPBY</name>
<evidence type="ECO:0000313" key="3">
    <source>
        <dbReference type="EMBL" id="WNZ46988.1"/>
    </source>
</evidence>
<dbReference type="EMBL" id="CP130144">
    <property type="protein sequence ID" value="WNZ46988.1"/>
    <property type="molecule type" value="Genomic_DNA"/>
</dbReference>
<dbReference type="Pfam" id="PF00501">
    <property type="entry name" value="AMP-binding"/>
    <property type="match status" value="1"/>
</dbReference>
<dbReference type="Pfam" id="PF13193">
    <property type="entry name" value="AMP-binding_C"/>
    <property type="match status" value="1"/>
</dbReference>
<proteinExistence type="predicted"/>
<dbReference type="InterPro" id="IPR000873">
    <property type="entry name" value="AMP-dep_synth/lig_dom"/>
</dbReference>
<dbReference type="InterPro" id="IPR042099">
    <property type="entry name" value="ANL_N_sf"/>
</dbReference>
<reference evidence="3" key="1">
    <citation type="journal article" date="2023" name="Plants (Basel)">
        <title>Genomic Analysis of Leptolyngbya boryana CZ1 Reveals Efficient Carbon Fixation Modules.</title>
        <authorList>
            <person name="Bai X."/>
            <person name="Wang H."/>
            <person name="Cheng W."/>
            <person name="Wang J."/>
            <person name="Ma M."/>
            <person name="Hu H."/>
            <person name="Song Z."/>
            <person name="Ma H."/>
            <person name="Fan Y."/>
            <person name="Du C."/>
            <person name="Xu J."/>
        </authorList>
    </citation>
    <scope>NUCLEOTIDE SEQUENCE</scope>
    <source>
        <strain evidence="3">CZ1</strain>
    </source>
</reference>
<feature type="domain" description="AMP-binding enzyme C-terminal" evidence="2">
    <location>
        <begin position="369"/>
        <end position="443"/>
    </location>
</feature>
<dbReference type="SUPFAM" id="SSF56801">
    <property type="entry name" value="Acetyl-CoA synthetase-like"/>
    <property type="match status" value="1"/>
</dbReference>
<dbReference type="Gene3D" id="3.40.50.12780">
    <property type="entry name" value="N-terminal domain of ligase-like"/>
    <property type="match status" value="1"/>
</dbReference>
<keyword evidence="3" id="KW-0436">Ligase</keyword>
<gene>
    <name evidence="3" type="ORF">Q2T42_03935</name>
</gene>
<reference evidence="3" key="2">
    <citation type="submission" date="2023-07" db="EMBL/GenBank/DDBJ databases">
        <authorList>
            <person name="Bai X.-H."/>
            <person name="Wang H.-H."/>
            <person name="Wang J."/>
            <person name="Ma M.-Y."/>
            <person name="Hu H.-H."/>
            <person name="Song Z.-L."/>
            <person name="Ma H.-G."/>
            <person name="Fan Y."/>
            <person name="Du C.-Y."/>
            <person name="Xu J.-C."/>
        </authorList>
    </citation>
    <scope>NUCLEOTIDE SEQUENCE</scope>
    <source>
        <strain evidence="3">CZ1</strain>
    </source>
</reference>
<dbReference type="PANTHER" id="PTHR43767:SF10">
    <property type="entry name" value="SURFACTIN SYNTHASE SUBUNIT 1"/>
    <property type="match status" value="1"/>
</dbReference>
<dbReference type="Gene3D" id="3.30.300.30">
    <property type="match status" value="1"/>
</dbReference>
<sequence length="452" mass="49567">MLNRFLNPLSTSSQIITDGTFTCTFAEISQHFAKFEKSFAEAGISVGDRIAFECENSVPSALVLLYLLEAGYSFLLLPNRAKLGHDFSIPCFCRYRVNILADGSLQSAPNETWNPTIAASDFSQGYLYVRTSGSTGKPKLVVHAHSSLLNNARNALHRLAIDKHDRVALPVPIYHLFGLGAGFLPSFFAGAAIDLQKEANLIKYLERERTFNPTIAFMIPSFCKTLLKGRRANRDYRFTVVAGDRLSEETFWQYETRFGRVVPLYGSTEMGVIAAASPTDSSQIRAKTVGSPLPAVQVRIEAAEGELWCQHAWGFTGYADLAGHPLEGASDWFQTKDWGRIGEQGTLEVLGRCDYSVNRDGLLVFFADIERAIADIPGIAEVAVVATGETARGKGLTACCVIAPGCTLTEDDVRMACFELLPQRAVPDRVCILDSLPLLPNGKLDRQALINL</sequence>
<organism evidence="3">
    <name type="scientific">Leptolyngbya boryana CZ1</name>
    <dbReference type="NCBI Taxonomy" id="3060204"/>
    <lineage>
        <taxon>Bacteria</taxon>
        <taxon>Bacillati</taxon>
        <taxon>Cyanobacteriota</taxon>
        <taxon>Cyanophyceae</taxon>
        <taxon>Leptolyngbyales</taxon>
        <taxon>Leptolyngbyaceae</taxon>
        <taxon>Leptolyngbya group</taxon>
        <taxon>Leptolyngbya</taxon>
    </lineage>
</organism>
<evidence type="ECO:0000259" key="1">
    <source>
        <dbReference type="Pfam" id="PF00501"/>
    </source>
</evidence>
<accession>A0AA97APS4</accession>
<dbReference type="AlphaFoldDB" id="A0AA97APS4"/>
<dbReference type="InterPro" id="IPR025110">
    <property type="entry name" value="AMP-bd_C"/>
</dbReference>
<dbReference type="InterPro" id="IPR045851">
    <property type="entry name" value="AMP-bd_C_sf"/>
</dbReference>
<dbReference type="PANTHER" id="PTHR43767">
    <property type="entry name" value="LONG-CHAIN-FATTY-ACID--COA LIGASE"/>
    <property type="match status" value="1"/>
</dbReference>
<protein>
    <submittedName>
        <fullName evidence="3">Fatty acid--CoA ligase family protein</fullName>
    </submittedName>
</protein>
<dbReference type="GO" id="GO:0016877">
    <property type="term" value="F:ligase activity, forming carbon-sulfur bonds"/>
    <property type="evidence" value="ECO:0007669"/>
    <property type="project" value="UniProtKB-ARBA"/>
</dbReference>
<dbReference type="InterPro" id="IPR050237">
    <property type="entry name" value="ATP-dep_AMP-bd_enzyme"/>
</dbReference>
<feature type="domain" description="AMP-dependent synthetase/ligase" evidence="1">
    <location>
        <begin position="131"/>
        <end position="318"/>
    </location>
</feature>